<dbReference type="Proteomes" id="UP000177565">
    <property type="component" value="Unassembled WGS sequence"/>
</dbReference>
<keyword evidence="7 10" id="KW-0472">Membrane</keyword>
<dbReference type="InterPro" id="IPR001708">
    <property type="entry name" value="YidC/ALB3/OXA1/COX18"/>
</dbReference>
<name>A0A1G2MT18_9BACT</name>
<evidence type="ECO:0000256" key="9">
    <source>
        <dbReference type="RuleBase" id="RU003945"/>
    </source>
</evidence>
<dbReference type="GO" id="GO:0005886">
    <property type="term" value="C:plasma membrane"/>
    <property type="evidence" value="ECO:0007669"/>
    <property type="project" value="UniProtKB-SubCell"/>
</dbReference>
<dbReference type="Pfam" id="PF02096">
    <property type="entry name" value="60KD_IMP"/>
    <property type="match status" value="1"/>
</dbReference>
<evidence type="ECO:0000256" key="7">
    <source>
        <dbReference type="ARBA" id="ARBA00023136"/>
    </source>
</evidence>
<evidence type="ECO:0000256" key="2">
    <source>
        <dbReference type="ARBA" id="ARBA00022448"/>
    </source>
</evidence>
<keyword evidence="8" id="KW-0143">Chaperone</keyword>
<keyword evidence="3" id="KW-1003">Cell membrane</keyword>
<feature type="domain" description="Membrane insertase YidC/Oxa/ALB C-terminal" evidence="11">
    <location>
        <begin position="31"/>
        <end position="234"/>
    </location>
</feature>
<dbReference type="GO" id="GO:0032977">
    <property type="term" value="F:membrane insertase activity"/>
    <property type="evidence" value="ECO:0007669"/>
    <property type="project" value="InterPro"/>
</dbReference>
<keyword evidence="5" id="KW-0653">Protein transport</keyword>
<dbReference type="NCBIfam" id="TIGR03592">
    <property type="entry name" value="yidC_oxa1_cterm"/>
    <property type="match status" value="1"/>
</dbReference>
<evidence type="ECO:0000256" key="6">
    <source>
        <dbReference type="ARBA" id="ARBA00022989"/>
    </source>
</evidence>
<keyword evidence="4 9" id="KW-0812">Transmembrane</keyword>
<gene>
    <name evidence="12" type="ORF">A3C06_03545</name>
</gene>
<feature type="transmembrane region" description="Helical" evidence="10">
    <location>
        <begin position="197"/>
        <end position="218"/>
    </location>
</feature>
<keyword evidence="2" id="KW-0813">Transport</keyword>
<evidence type="ECO:0000313" key="12">
    <source>
        <dbReference type="EMBL" id="OHA26172.1"/>
    </source>
</evidence>
<dbReference type="GO" id="GO:0051205">
    <property type="term" value="P:protein insertion into membrane"/>
    <property type="evidence" value="ECO:0007669"/>
    <property type="project" value="TreeGrafter"/>
</dbReference>
<evidence type="ECO:0000256" key="3">
    <source>
        <dbReference type="ARBA" id="ARBA00022475"/>
    </source>
</evidence>
<sequence>MGHGFFSTVFTQPLYNGLIFLMSLVPGADAGLVIIIFTILVRLVLYPLSKRSIETQLKMRQAEGEIASIKLKFKDRTEQASKIMEFYRTKGLNPLSGFVLILVQIPIIFALYNIFLKSGLPLIDTTMLYAFVHAPQTVSMHFLGLLDLSVKSYSLALITAVSQFFQVKFSMPAAKPQAAGDTFKDNLARSMNVQMRYLFPIMAFFIVYNLSGTIALYWTTNNLCAIAQEWYIRRKFPKK</sequence>
<evidence type="ECO:0000256" key="4">
    <source>
        <dbReference type="ARBA" id="ARBA00022692"/>
    </source>
</evidence>
<evidence type="ECO:0000259" key="11">
    <source>
        <dbReference type="Pfam" id="PF02096"/>
    </source>
</evidence>
<dbReference type="AlphaFoldDB" id="A0A1G2MT18"/>
<comment type="caution">
    <text evidence="12">The sequence shown here is derived from an EMBL/GenBank/DDBJ whole genome shotgun (WGS) entry which is preliminary data.</text>
</comment>
<dbReference type="GO" id="GO:0015031">
    <property type="term" value="P:protein transport"/>
    <property type="evidence" value="ECO:0007669"/>
    <property type="project" value="UniProtKB-KW"/>
</dbReference>
<evidence type="ECO:0000313" key="13">
    <source>
        <dbReference type="Proteomes" id="UP000177565"/>
    </source>
</evidence>
<comment type="similarity">
    <text evidence="9">Belongs to the OXA1/ALB3/YidC family.</text>
</comment>
<dbReference type="InterPro" id="IPR028055">
    <property type="entry name" value="YidC/Oxa/ALB_C"/>
</dbReference>
<dbReference type="CDD" id="cd20070">
    <property type="entry name" value="5TM_YidC_Alb3"/>
    <property type="match status" value="1"/>
</dbReference>
<evidence type="ECO:0000256" key="8">
    <source>
        <dbReference type="ARBA" id="ARBA00023186"/>
    </source>
</evidence>
<feature type="transmembrane region" description="Helical" evidence="10">
    <location>
        <begin position="20"/>
        <end position="45"/>
    </location>
</feature>
<accession>A0A1G2MT18</accession>
<dbReference type="PANTHER" id="PTHR12428:SF65">
    <property type="entry name" value="CYTOCHROME C OXIDASE ASSEMBLY PROTEIN COX18, MITOCHONDRIAL"/>
    <property type="match status" value="1"/>
</dbReference>
<feature type="transmembrane region" description="Helical" evidence="10">
    <location>
        <begin position="92"/>
        <end position="115"/>
    </location>
</feature>
<dbReference type="InterPro" id="IPR047196">
    <property type="entry name" value="YidC_ALB_C"/>
</dbReference>
<reference evidence="12 13" key="1">
    <citation type="journal article" date="2016" name="Nat. Commun.">
        <title>Thousands of microbial genomes shed light on interconnected biogeochemical processes in an aquifer system.</title>
        <authorList>
            <person name="Anantharaman K."/>
            <person name="Brown C.T."/>
            <person name="Hug L.A."/>
            <person name="Sharon I."/>
            <person name="Castelle C.J."/>
            <person name="Probst A.J."/>
            <person name="Thomas B.C."/>
            <person name="Singh A."/>
            <person name="Wilkins M.J."/>
            <person name="Karaoz U."/>
            <person name="Brodie E.L."/>
            <person name="Williams K.H."/>
            <person name="Hubbard S.S."/>
            <person name="Banfield J.F."/>
        </authorList>
    </citation>
    <scope>NUCLEOTIDE SEQUENCE [LARGE SCALE GENOMIC DNA]</scope>
</reference>
<organism evidence="12 13">
    <name type="scientific">Candidatus Taylorbacteria bacterium RIFCSPHIGHO2_02_FULL_46_13</name>
    <dbReference type="NCBI Taxonomy" id="1802312"/>
    <lineage>
        <taxon>Bacteria</taxon>
        <taxon>Candidatus Tayloriibacteriota</taxon>
    </lineage>
</organism>
<dbReference type="STRING" id="1802312.A3C06_03545"/>
<dbReference type="PANTHER" id="PTHR12428">
    <property type="entry name" value="OXA1"/>
    <property type="match status" value="1"/>
</dbReference>
<evidence type="ECO:0000256" key="10">
    <source>
        <dbReference type="SAM" id="Phobius"/>
    </source>
</evidence>
<protein>
    <recommendedName>
        <fullName evidence="11">Membrane insertase YidC/Oxa/ALB C-terminal domain-containing protein</fullName>
    </recommendedName>
</protein>
<evidence type="ECO:0000256" key="5">
    <source>
        <dbReference type="ARBA" id="ARBA00022927"/>
    </source>
</evidence>
<proteinExistence type="inferred from homology"/>
<dbReference type="EMBL" id="MHRQ01000025">
    <property type="protein sequence ID" value="OHA26172.1"/>
    <property type="molecule type" value="Genomic_DNA"/>
</dbReference>
<evidence type="ECO:0000256" key="1">
    <source>
        <dbReference type="ARBA" id="ARBA00004651"/>
    </source>
</evidence>
<keyword evidence="6 10" id="KW-1133">Transmembrane helix</keyword>
<comment type="subcellular location">
    <subcellularLocation>
        <location evidence="1">Cell membrane</location>
        <topology evidence="1">Multi-pass membrane protein</topology>
    </subcellularLocation>
    <subcellularLocation>
        <location evidence="9">Membrane</location>
        <topology evidence="9">Multi-pass membrane protein</topology>
    </subcellularLocation>
</comment>